<dbReference type="Gene3D" id="2.160.20.20">
    <property type="match status" value="1"/>
</dbReference>
<accession>A0A4Q4L1M1</accession>
<sequence>MGEGSYSIYHHRRIFGELDLSTSSRWTTTYFRTRAKTVIWRGTSSFCFSLLACESAFAAGLVGTAHTVDRGDNVESWQLSQQATLNIDQAETLGIVARQSQVNAVGATTQQISTSDGSVVNLAGTTVTGGNARAGVELANSTVTISGNSTISSDRLGLQAGRNINVNSGSKVTVSDSTIRGVTGGARATAFSTLEFSGSTIEGTGAGSFGVTLLSGSASATAGSQILGGQNGVRLGLEGAGLPGSHLLLRGSSVEGKSGSAIVVDYEGTSAAASRIDVLDGSTLTGGTGTIIEVKGLGNADVNLERSDLKGNVQIADTSTAALGFKQASLTGDVTADTGATAAVALQQNSQLTGVMTNVSSATIDSTSRWNMTGNSQVGDLVLDGGTVRIGADTAFNQLAVHNLSGSGLFEMNVNFATNQSDVLNITGTATGDHRLLVASTGTELASGQPVDLVHVAGGDAKFSLANVNGEVDLGAFSYGLKQSESGNDWFLDPTARTVSPSTRAVTALFNTAITVLDGEAMSLRSRMGEVRFNHFKSGPWGRAYGSKYNVSDAFGDGYRQDQQGFTLGADAPLPIGGGQWLLGVMAGQSHSDLNLHRGTSGTIKSYYVGSYLTWIDNAKGYYLDNVVKFNHFQNEAKVGLSDGNRTKGDYDNTGVSGSIEFGRHFAFDQGYFIEPYIQGSAAIIQGKDYELANGLSVEGDRTRSMRAEGGMTLGRNLKLRNGVVWQPYARVALAHEFSKNNEVQVNNNVFNNDLSGSRVKVGGGVALNMSERWQAHAELEYMRGNNIEMPIGATLGLQLKW</sequence>
<dbReference type="Pfam" id="PF03212">
    <property type="entry name" value="Pertactin"/>
    <property type="match status" value="1"/>
</dbReference>
<evidence type="ECO:0000313" key="3">
    <source>
        <dbReference type="EMBL" id="RYM39766.1"/>
    </source>
</evidence>
<dbReference type="InterPro" id="IPR004899">
    <property type="entry name" value="Pertactin_central"/>
</dbReference>
<dbReference type="InterPro" id="IPR011050">
    <property type="entry name" value="Pectin_lyase_fold/virulence"/>
</dbReference>
<dbReference type="Proteomes" id="UP000291107">
    <property type="component" value="Unassembled WGS sequence"/>
</dbReference>
<dbReference type="InterPro" id="IPR003991">
    <property type="entry name" value="Pertactin_virulence_factor"/>
</dbReference>
<dbReference type="InterPro" id="IPR036709">
    <property type="entry name" value="Autotransporte_beta_dom_sf"/>
</dbReference>
<dbReference type="NCBIfam" id="TIGR01414">
    <property type="entry name" value="autotrans_barl"/>
    <property type="match status" value="1"/>
</dbReference>
<dbReference type="InterPro" id="IPR012332">
    <property type="entry name" value="Autotransporter_pectin_lyase_C"/>
</dbReference>
<feature type="domain" description="Autotransporter" evidence="2">
    <location>
        <begin position="533"/>
        <end position="802"/>
    </location>
</feature>
<dbReference type="AlphaFoldDB" id="A0A4Q4L1M1"/>
<keyword evidence="1" id="KW-0732">Signal</keyword>
<reference evidence="3 4" key="1">
    <citation type="submission" date="2019-02" db="EMBL/GenBank/DDBJ databases">
        <title>Genome of Pseudomonas korensis isolated from heavy metal contaminated environment.</title>
        <authorList>
            <person name="Ayangbenro A.S."/>
            <person name="Babalola O."/>
        </authorList>
    </citation>
    <scope>NUCLEOTIDE SEQUENCE [LARGE SCALE GENOMIC DNA]</scope>
    <source>
        <strain evidence="3 4">AB36</strain>
    </source>
</reference>
<dbReference type="InterPro" id="IPR005546">
    <property type="entry name" value="Autotransporte_beta"/>
</dbReference>
<evidence type="ECO:0000259" key="2">
    <source>
        <dbReference type="PROSITE" id="PS51208"/>
    </source>
</evidence>
<dbReference type="PANTHER" id="PTHR35037:SF7">
    <property type="entry name" value="AUTOTRANSPORTER"/>
    <property type="match status" value="1"/>
</dbReference>
<dbReference type="PROSITE" id="PS51208">
    <property type="entry name" value="AUTOTRANSPORTER"/>
    <property type="match status" value="1"/>
</dbReference>
<dbReference type="SMART" id="SM00869">
    <property type="entry name" value="Autotransporter"/>
    <property type="match status" value="1"/>
</dbReference>
<proteinExistence type="predicted"/>
<dbReference type="Gene3D" id="2.40.128.130">
    <property type="entry name" value="Autotransporter beta-domain"/>
    <property type="match status" value="1"/>
</dbReference>
<dbReference type="InterPro" id="IPR006315">
    <property type="entry name" value="OM_autotransptr_brl_dom"/>
</dbReference>
<dbReference type="Pfam" id="PF03797">
    <property type="entry name" value="Autotransporter"/>
    <property type="match status" value="1"/>
</dbReference>
<evidence type="ECO:0000313" key="4">
    <source>
        <dbReference type="Proteomes" id="UP000291107"/>
    </source>
</evidence>
<dbReference type="PANTHER" id="PTHR35037">
    <property type="entry name" value="C-TERMINAL REGION OF AIDA-LIKE PROTEIN"/>
    <property type="match status" value="1"/>
</dbReference>
<dbReference type="PRINTS" id="PR01484">
    <property type="entry name" value="PRTACTNFAMLY"/>
</dbReference>
<dbReference type="SUPFAM" id="SSF103515">
    <property type="entry name" value="Autotransporter"/>
    <property type="match status" value="1"/>
</dbReference>
<dbReference type="RefSeq" id="WP_129999423.1">
    <property type="nucleotide sequence ID" value="NZ_SEUB01000007.1"/>
</dbReference>
<name>A0A4Q4L1M1_9PSED</name>
<protein>
    <submittedName>
        <fullName evidence="3">Autotransporter outer membrane beta-barrel domain-containing protein</fullName>
    </submittedName>
</protein>
<comment type="caution">
    <text evidence="3">The sequence shown here is derived from an EMBL/GenBank/DDBJ whole genome shotgun (WGS) entry which is preliminary data.</text>
</comment>
<dbReference type="EMBL" id="SEUB01000007">
    <property type="protein sequence ID" value="RYM39766.1"/>
    <property type="molecule type" value="Genomic_DNA"/>
</dbReference>
<evidence type="ECO:0000256" key="1">
    <source>
        <dbReference type="ARBA" id="ARBA00022729"/>
    </source>
</evidence>
<gene>
    <name evidence="3" type="ORF">EVS84_19705</name>
</gene>
<dbReference type="SUPFAM" id="SSF51126">
    <property type="entry name" value="Pectin lyase-like"/>
    <property type="match status" value="1"/>
</dbReference>
<dbReference type="GO" id="GO:0019867">
    <property type="term" value="C:outer membrane"/>
    <property type="evidence" value="ECO:0007669"/>
    <property type="project" value="InterPro"/>
</dbReference>
<organism evidence="3 4">
    <name type="scientific">Pseudomonas koreensis</name>
    <dbReference type="NCBI Taxonomy" id="198620"/>
    <lineage>
        <taxon>Bacteria</taxon>
        <taxon>Pseudomonadati</taxon>
        <taxon>Pseudomonadota</taxon>
        <taxon>Gammaproteobacteria</taxon>
        <taxon>Pseudomonadales</taxon>
        <taxon>Pseudomonadaceae</taxon>
        <taxon>Pseudomonas</taxon>
    </lineage>
</organism>
<dbReference type="InterPro" id="IPR051551">
    <property type="entry name" value="Autotransporter_adhesion"/>
</dbReference>
<dbReference type="CDD" id="cd01343">
    <property type="entry name" value="PL1_Passenger_AT"/>
    <property type="match status" value="1"/>
</dbReference>